<name>A0AB39Q7G3_9ACTN</name>
<feature type="transmembrane region" description="Helical" evidence="1">
    <location>
        <begin position="36"/>
        <end position="56"/>
    </location>
</feature>
<evidence type="ECO:0000313" key="2">
    <source>
        <dbReference type="EMBL" id="XDQ38261.1"/>
    </source>
</evidence>
<keyword evidence="1" id="KW-0812">Transmembrane</keyword>
<proteinExistence type="predicted"/>
<organism evidence="2">
    <name type="scientific">Streptomyces sp. R28</name>
    <dbReference type="NCBI Taxonomy" id="3238628"/>
    <lineage>
        <taxon>Bacteria</taxon>
        <taxon>Bacillati</taxon>
        <taxon>Actinomycetota</taxon>
        <taxon>Actinomycetes</taxon>
        <taxon>Kitasatosporales</taxon>
        <taxon>Streptomycetaceae</taxon>
        <taxon>Streptomyces</taxon>
    </lineage>
</organism>
<gene>
    <name evidence="2" type="ORF">AB5J49_35590</name>
</gene>
<dbReference type="EMBL" id="CP163439">
    <property type="protein sequence ID" value="XDQ38261.1"/>
    <property type="molecule type" value="Genomic_DNA"/>
</dbReference>
<keyword evidence="1" id="KW-0472">Membrane</keyword>
<dbReference type="AlphaFoldDB" id="A0AB39Q7G3"/>
<reference evidence="2" key="1">
    <citation type="submission" date="2024-07" db="EMBL/GenBank/DDBJ databases">
        <authorList>
            <person name="Yu S.T."/>
        </authorList>
    </citation>
    <scope>NUCLEOTIDE SEQUENCE</scope>
    <source>
        <strain evidence="2">R28</strain>
    </source>
</reference>
<sequence length="104" mass="11243">MQPVFLGSRMRDQCDKHGDGMEVAAIGMSDVLTVELFGVGMVFAVLVDVLVVRILLETAVMRLLGRAAWWAPSPPARFYGRFGIKESGMPADDPAARPVPVAVD</sequence>
<keyword evidence="1" id="KW-1133">Transmembrane helix</keyword>
<accession>A0AB39Q7G3</accession>
<evidence type="ECO:0008006" key="3">
    <source>
        <dbReference type="Google" id="ProtNLM"/>
    </source>
</evidence>
<dbReference type="RefSeq" id="WP_369172959.1">
    <property type="nucleotide sequence ID" value="NZ_CP163439.1"/>
</dbReference>
<evidence type="ECO:0000256" key="1">
    <source>
        <dbReference type="SAM" id="Phobius"/>
    </source>
</evidence>
<protein>
    <recommendedName>
        <fullName evidence="3">Membrane transport protein MMPL domain-containing protein</fullName>
    </recommendedName>
</protein>